<keyword evidence="2" id="KW-0812">Transmembrane</keyword>
<accession>A0AAR5QE71</accession>
<sequence length="363" mass="40416">MKTAKFDLWTAVKILEVLLVIACLVFKRVTDDEARSLSLYLQKLSREWSLLTNVTWDRVGNAVADATFGGYLIITFALLLGKLFGEIPTQRRIMEWVLLGVGAILFIVLGSLSFASIDSVPHNLVDNAAILGTLAVVTGVLFLLDMGGPKATPPQSPEAPKSSKSFEEIEGERGRPRRSIIEQIGDIERAVEISERTTHEGDEDRGKNKKDVKNNGIKTGGSRNGDRIEGLGKEAPILPGRSYIHLDPTSKGYKQMRDEDFEIPRRFGIYGKDVTDYGTDTDETASIPPKIELHTPVWSNIRKETAKKFNIPPTQRPQNHEDVLFRPPSGPLDPGYVQYAAEHWGERKKNGFKTPRHSPTTEV</sequence>
<organism evidence="3 4">
    <name type="scientific">Dendroctonus ponderosae</name>
    <name type="common">Mountain pine beetle</name>
    <dbReference type="NCBI Taxonomy" id="77166"/>
    <lineage>
        <taxon>Eukaryota</taxon>
        <taxon>Metazoa</taxon>
        <taxon>Ecdysozoa</taxon>
        <taxon>Arthropoda</taxon>
        <taxon>Hexapoda</taxon>
        <taxon>Insecta</taxon>
        <taxon>Pterygota</taxon>
        <taxon>Neoptera</taxon>
        <taxon>Endopterygota</taxon>
        <taxon>Coleoptera</taxon>
        <taxon>Polyphaga</taxon>
        <taxon>Cucujiformia</taxon>
        <taxon>Curculionidae</taxon>
        <taxon>Scolytinae</taxon>
        <taxon>Dendroctonus</taxon>
    </lineage>
</organism>
<feature type="compositionally biased region" description="Basic and acidic residues" evidence="1">
    <location>
        <begin position="186"/>
        <end position="213"/>
    </location>
</feature>
<feature type="transmembrane region" description="Helical" evidence="2">
    <location>
        <begin position="96"/>
        <end position="115"/>
    </location>
</feature>
<feature type="region of interest" description="Disordered" evidence="1">
    <location>
        <begin position="310"/>
        <end position="363"/>
    </location>
</feature>
<proteinExistence type="predicted"/>
<evidence type="ECO:0000256" key="2">
    <source>
        <dbReference type="SAM" id="Phobius"/>
    </source>
</evidence>
<keyword evidence="2" id="KW-0472">Membrane</keyword>
<dbReference type="EnsemblMetazoa" id="XM_019915954.1">
    <property type="protein sequence ID" value="XP_019771513.1"/>
    <property type="gene ID" value="LOC109545330"/>
</dbReference>
<protein>
    <submittedName>
        <fullName evidence="3">Uncharacterized protein</fullName>
    </submittedName>
</protein>
<name>A0AAR5QE71_DENPD</name>
<evidence type="ECO:0000313" key="3">
    <source>
        <dbReference type="EnsemblMetazoa" id="XP_019771513.1"/>
    </source>
</evidence>
<feature type="region of interest" description="Disordered" evidence="1">
    <location>
        <begin position="149"/>
        <end position="234"/>
    </location>
</feature>
<feature type="transmembrane region" description="Helical" evidence="2">
    <location>
        <begin position="66"/>
        <end position="84"/>
    </location>
</feature>
<evidence type="ECO:0000313" key="4">
    <source>
        <dbReference type="Proteomes" id="UP000019118"/>
    </source>
</evidence>
<keyword evidence="4" id="KW-1185">Reference proteome</keyword>
<keyword evidence="2" id="KW-1133">Transmembrane helix</keyword>
<feature type="compositionally biased region" description="Basic and acidic residues" evidence="1">
    <location>
        <begin position="164"/>
        <end position="174"/>
    </location>
</feature>
<dbReference type="AlphaFoldDB" id="A0AAR5QE71"/>
<reference evidence="4" key="1">
    <citation type="journal article" date="2013" name="Genome Biol.">
        <title>Draft genome of the mountain pine beetle, Dendroctonus ponderosae Hopkins, a major forest pest.</title>
        <authorList>
            <person name="Keeling C.I."/>
            <person name="Yuen M.M."/>
            <person name="Liao N.Y."/>
            <person name="Docking T.R."/>
            <person name="Chan S.K."/>
            <person name="Taylor G.A."/>
            <person name="Palmquist D.L."/>
            <person name="Jackman S.D."/>
            <person name="Nguyen A."/>
            <person name="Li M."/>
            <person name="Henderson H."/>
            <person name="Janes J.K."/>
            <person name="Zhao Y."/>
            <person name="Pandoh P."/>
            <person name="Moore R."/>
            <person name="Sperling F.A."/>
            <person name="Huber D.P."/>
            <person name="Birol I."/>
            <person name="Jones S.J."/>
            <person name="Bohlmann J."/>
        </authorList>
    </citation>
    <scope>NUCLEOTIDE SEQUENCE</scope>
</reference>
<evidence type="ECO:0000256" key="1">
    <source>
        <dbReference type="SAM" id="MobiDB-lite"/>
    </source>
</evidence>
<feature type="transmembrane region" description="Helical" evidence="2">
    <location>
        <begin position="127"/>
        <end position="144"/>
    </location>
</feature>
<dbReference type="Proteomes" id="UP000019118">
    <property type="component" value="Unassembled WGS sequence"/>
</dbReference>
<reference evidence="3" key="2">
    <citation type="submission" date="2024-08" db="UniProtKB">
        <authorList>
            <consortium name="EnsemblMetazoa"/>
        </authorList>
    </citation>
    <scope>IDENTIFICATION</scope>
</reference>